<evidence type="ECO:0000256" key="5">
    <source>
        <dbReference type="ARBA" id="ARBA00023204"/>
    </source>
</evidence>
<comment type="caution">
    <text evidence="11">The sequence shown here is derived from an EMBL/GenBank/DDBJ whole genome shotgun (WGS) entry which is preliminary data.</text>
</comment>
<sequence length="420" mass="47322">MTETLSPGTEPQTTFIHFETSGPRPSRDRITRLCAQTHSSSGTALWQQSVSKGHEQRAVDDLIAWCSSSRLVVLDARRWLAFLKRAAPHAMSTARHTIGLKRLYSALDIGHEPLSPLGAADLQNAWQALVDRAGNAMVDQQIEMQLRSRSLPAHVSPAEWHHIPHHPGVYLFYGHNDVLLYIGKSVDLKTRIASHFTGALQDDRTLKMTQQIEHIEYRLTGGDFSAQLIESTLIKARAPLFNRKLRRAKTLFSWHWNRGQTRPALSTERHSDSDGAYYGLFRRKRDAIDAMTELTRNNALCPKLMGLESGKGRCFAYQIGRCRGACQGIEPLEHHDERAEAALGAWRLTAWPWEGPVAIFEGDDTQRGHVFDHWCYLGQVGESAAVTSAPFDVDIYHLLNRFLLKPALRQTLTIVPLDEL</sequence>
<keyword evidence="5" id="KW-0234">DNA repair</keyword>
<protein>
    <recommendedName>
        <fullName evidence="7">Excinuclease cho</fullName>
    </recommendedName>
    <alternativeName>
        <fullName evidence="9">Endonuclease cho</fullName>
    </alternativeName>
    <alternativeName>
        <fullName evidence="8">UvrC homolog protein</fullName>
    </alternativeName>
</protein>
<evidence type="ECO:0000256" key="3">
    <source>
        <dbReference type="ARBA" id="ARBA00022801"/>
    </source>
</evidence>
<dbReference type="CDD" id="cd10434">
    <property type="entry name" value="GIY-YIG_UvrC_Cho"/>
    <property type="match status" value="1"/>
</dbReference>
<gene>
    <name evidence="11" type="ORF">QC825_07875</name>
</gene>
<dbReference type="PROSITE" id="PS50164">
    <property type="entry name" value="GIY_YIG"/>
    <property type="match status" value="1"/>
</dbReference>
<evidence type="ECO:0000256" key="4">
    <source>
        <dbReference type="ARBA" id="ARBA00022881"/>
    </source>
</evidence>
<keyword evidence="12" id="KW-1185">Reference proteome</keyword>
<evidence type="ECO:0000256" key="6">
    <source>
        <dbReference type="ARBA" id="ARBA00023236"/>
    </source>
</evidence>
<dbReference type="SMART" id="SM00465">
    <property type="entry name" value="GIYc"/>
    <property type="match status" value="1"/>
</dbReference>
<evidence type="ECO:0000259" key="10">
    <source>
        <dbReference type="PROSITE" id="PS50164"/>
    </source>
</evidence>
<dbReference type="Pfam" id="PF01541">
    <property type="entry name" value="GIY-YIG"/>
    <property type="match status" value="1"/>
</dbReference>
<keyword evidence="6" id="KW-0742">SOS response</keyword>
<evidence type="ECO:0000313" key="11">
    <source>
        <dbReference type="EMBL" id="MDR5895984.1"/>
    </source>
</evidence>
<dbReference type="InterPro" id="IPR050066">
    <property type="entry name" value="UvrABC_protein_C"/>
</dbReference>
<keyword evidence="4" id="KW-0267">Excision nuclease</keyword>
<evidence type="ECO:0000313" key="12">
    <source>
        <dbReference type="Proteomes" id="UP001269375"/>
    </source>
</evidence>
<evidence type="ECO:0000256" key="9">
    <source>
        <dbReference type="ARBA" id="ARBA00042732"/>
    </source>
</evidence>
<dbReference type="SUPFAM" id="SSF82771">
    <property type="entry name" value="GIY-YIG endonuclease"/>
    <property type="match status" value="1"/>
</dbReference>
<name>A0ABU1GVA5_9GAMM</name>
<dbReference type="InterPro" id="IPR035901">
    <property type="entry name" value="GIY-YIG_endonuc_sf"/>
</dbReference>
<evidence type="ECO:0000256" key="7">
    <source>
        <dbReference type="ARBA" id="ARBA00040756"/>
    </source>
</evidence>
<dbReference type="EMBL" id="JARWAO010000003">
    <property type="protein sequence ID" value="MDR5895984.1"/>
    <property type="molecule type" value="Genomic_DNA"/>
</dbReference>
<dbReference type="Gene3D" id="3.40.1440.10">
    <property type="entry name" value="GIY-YIG endonuclease"/>
    <property type="match status" value="1"/>
</dbReference>
<dbReference type="PANTHER" id="PTHR30562">
    <property type="entry name" value="UVRC/OXIDOREDUCTASE"/>
    <property type="match status" value="1"/>
</dbReference>
<dbReference type="RefSeq" id="WP_251589919.1">
    <property type="nucleotide sequence ID" value="NZ_JAMLJI010000001.1"/>
</dbReference>
<keyword evidence="2" id="KW-0228">DNA excision</keyword>
<dbReference type="Proteomes" id="UP001269375">
    <property type="component" value="Unassembled WGS sequence"/>
</dbReference>
<organism evidence="11 12">
    <name type="scientific">Larsenimonas suaedae</name>
    <dbReference type="NCBI Taxonomy" id="1851019"/>
    <lineage>
        <taxon>Bacteria</taxon>
        <taxon>Pseudomonadati</taxon>
        <taxon>Pseudomonadota</taxon>
        <taxon>Gammaproteobacteria</taxon>
        <taxon>Oceanospirillales</taxon>
        <taxon>Halomonadaceae</taxon>
        <taxon>Larsenimonas</taxon>
    </lineage>
</organism>
<proteinExistence type="predicted"/>
<evidence type="ECO:0000256" key="8">
    <source>
        <dbReference type="ARBA" id="ARBA00042138"/>
    </source>
</evidence>
<keyword evidence="1" id="KW-0227">DNA damage</keyword>
<evidence type="ECO:0000256" key="1">
    <source>
        <dbReference type="ARBA" id="ARBA00022763"/>
    </source>
</evidence>
<dbReference type="InterPro" id="IPR000305">
    <property type="entry name" value="GIY-YIG_endonuc"/>
</dbReference>
<keyword evidence="3" id="KW-0378">Hydrolase</keyword>
<dbReference type="PANTHER" id="PTHR30562:SF10">
    <property type="entry name" value="EXCINUCLEASE CHO"/>
    <property type="match status" value="1"/>
</dbReference>
<dbReference type="InterPro" id="IPR047296">
    <property type="entry name" value="GIY-YIG_UvrC_Cho"/>
</dbReference>
<feature type="domain" description="GIY-YIG" evidence="10">
    <location>
        <begin position="165"/>
        <end position="243"/>
    </location>
</feature>
<reference evidence="11 12" key="1">
    <citation type="submission" date="2023-04" db="EMBL/GenBank/DDBJ databases">
        <title>A long-awaited taxogenomic arrangement of the family Halomonadaceae.</title>
        <authorList>
            <person name="De La Haba R."/>
            <person name="Chuvochina M."/>
            <person name="Wittouck S."/>
            <person name="Arahal D.R."/>
            <person name="Sanchez-Porro C."/>
            <person name="Hugenholtz P."/>
            <person name="Ventosa A."/>
        </authorList>
    </citation>
    <scope>NUCLEOTIDE SEQUENCE [LARGE SCALE GENOMIC DNA]</scope>
    <source>
        <strain evidence="11 12">DSM 22428</strain>
    </source>
</reference>
<accession>A0ABU1GVA5</accession>
<evidence type="ECO:0000256" key="2">
    <source>
        <dbReference type="ARBA" id="ARBA00022769"/>
    </source>
</evidence>